<dbReference type="AlphaFoldDB" id="A0A1I1I8Q6"/>
<gene>
    <name evidence="3" type="ORF">SAMN04487907_103336</name>
</gene>
<evidence type="ECO:0000313" key="3">
    <source>
        <dbReference type="EMBL" id="SFC32415.1"/>
    </source>
</evidence>
<evidence type="ECO:0000259" key="2">
    <source>
        <dbReference type="Pfam" id="PF03703"/>
    </source>
</evidence>
<feature type="transmembrane region" description="Helical" evidence="1">
    <location>
        <begin position="202"/>
        <end position="220"/>
    </location>
</feature>
<keyword evidence="1" id="KW-0812">Transmembrane</keyword>
<dbReference type="PIRSF" id="PIRSF026631">
    <property type="entry name" value="UCP026631"/>
    <property type="match status" value="1"/>
</dbReference>
<feature type="transmembrane region" description="Helical" evidence="1">
    <location>
        <begin position="401"/>
        <end position="418"/>
    </location>
</feature>
<dbReference type="InterPro" id="IPR005182">
    <property type="entry name" value="YdbS-like_PH"/>
</dbReference>
<feature type="transmembrane region" description="Helical" evidence="1">
    <location>
        <begin position="247"/>
        <end position="271"/>
    </location>
</feature>
<sequence>MSKAFSIPQRQSAVGILLIFTSTLYKLIRGFWAAFAYFIFKRPEGDILLYIVLGVSVIVVLVAIYSYFDYRKFLFHIDYEAEEFILKKGVFSSDFVSIPFDKIQQVNFKRGILQRLAGVYSLVVDTAGSKQKEVEIKAVNTEDANQLADILNSLKEGGNEDAEILDETQINTEAKTEKSQEEKWTYRLSLATLIKTGLSSNFFRGFGLIFVFISTIFNELNQFFKEETSEWESQFTKDIGGVATESILFISGLIFLLLVLSIFITTAEVFIKYFNLNLTQTKSSLDLQMGLRTNTRVSLKPIRVQILKIVTNPIQRHLNLYKAGLWVASSEDNDKKSVIQIPGLEKDTIQKIKSFLYQSSKTESGTIFKPHWVELSRRLIIGAIPVIATGILQYFTNFIEFQWWILVASAYLLIYAVFQFRIYNSLSLKIGEEFITKSYSAWDETIEIVEIYKLQGITVKQPLWYKKRNLVHIVFHNAAGDITFRAVDKTILHKMNYCLYAIERTNIAWM</sequence>
<dbReference type="RefSeq" id="WP_092542169.1">
    <property type="nucleotide sequence ID" value="NZ_FOKV01000003.1"/>
</dbReference>
<feature type="domain" description="YdbS-like PH" evidence="2">
    <location>
        <begin position="273"/>
        <end position="355"/>
    </location>
</feature>
<dbReference type="PANTHER" id="PTHR34473:SF2">
    <property type="entry name" value="UPF0699 TRANSMEMBRANE PROTEIN YDBT"/>
    <property type="match status" value="1"/>
</dbReference>
<feature type="transmembrane region" description="Helical" evidence="1">
    <location>
        <begin position="379"/>
        <end position="395"/>
    </location>
</feature>
<reference evidence="4" key="1">
    <citation type="submission" date="2016-10" db="EMBL/GenBank/DDBJ databases">
        <authorList>
            <person name="Varghese N."/>
            <person name="Submissions S."/>
        </authorList>
    </citation>
    <scope>NUCLEOTIDE SEQUENCE [LARGE SCALE GENOMIC DNA]</scope>
    <source>
        <strain evidence="4">DSM 24499</strain>
    </source>
</reference>
<feature type="transmembrane region" description="Helical" evidence="1">
    <location>
        <begin position="47"/>
        <end position="68"/>
    </location>
</feature>
<dbReference type="Proteomes" id="UP000199438">
    <property type="component" value="Unassembled WGS sequence"/>
</dbReference>
<dbReference type="PANTHER" id="PTHR34473">
    <property type="entry name" value="UPF0699 TRANSMEMBRANE PROTEIN YDBS"/>
    <property type="match status" value="1"/>
</dbReference>
<name>A0A1I1I8Q6_9FLAO</name>
<evidence type="ECO:0000313" key="4">
    <source>
        <dbReference type="Proteomes" id="UP000199438"/>
    </source>
</evidence>
<dbReference type="Pfam" id="PF03703">
    <property type="entry name" value="bPH_2"/>
    <property type="match status" value="2"/>
</dbReference>
<keyword evidence="1" id="KW-1133">Transmembrane helix</keyword>
<feature type="domain" description="YdbS-like PH" evidence="2">
    <location>
        <begin position="80"/>
        <end position="151"/>
    </location>
</feature>
<accession>A0A1I1I8Q6</accession>
<dbReference type="STRING" id="1334022.SAMN04487907_103336"/>
<dbReference type="EMBL" id="FOKV01000003">
    <property type="protein sequence ID" value="SFC32415.1"/>
    <property type="molecule type" value="Genomic_DNA"/>
</dbReference>
<proteinExistence type="predicted"/>
<feature type="transmembrane region" description="Helical" evidence="1">
    <location>
        <begin position="12"/>
        <end position="35"/>
    </location>
</feature>
<organism evidence="3 4">
    <name type="scientific">Zunongwangia mangrovi</name>
    <dbReference type="NCBI Taxonomy" id="1334022"/>
    <lineage>
        <taxon>Bacteria</taxon>
        <taxon>Pseudomonadati</taxon>
        <taxon>Bacteroidota</taxon>
        <taxon>Flavobacteriia</taxon>
        <taxon>Flavobacteriales</taxon>
        <taxon>Flavobacteriaceae</taxon>
        <taxon>Zunongwangia</taxon>
    </lineage>
</organism>
<keyword evidence="4" id="KW-1185">Reference proteome</keyword>
<dbReference type="InterPro" id="IPR014529">
    <property type="entry name" value="UCP026631"/>
</dbReference>
<dbReference type="OrthoDB" id="1049931at2"/>
<keyword evidence="1" id="KW-0472">Membrane</keyword>
<evidence type="ECO:0000256" key="1">
    <source>
        <dbReference type="SAM" id="Phobius"/>
    </source>
</evidence>
<protein>
    <submittedName>
        <fullName evidence="3">Putative membrane protein</fullName>
    </submittedName>
</protein>